<protein>
    <submittedName>
        <fullName evidence="1">Uncharacterized protein</fullName>
    </submittedName>
</protein>
<evidence type="ECO:0000313" key="2">
    <source>
        <dbReference type="Proteomes" id="UP001165082"/>
    </source>
</evidence>
<reference evidence="1" key="1">
    <citation type="submission" date="2022-07" db="EMBL/GenBank/DDBJ databases">
        <title>Genome analysis of Parmales, a sister group of diatoms, reveals the evolutionary specialization of diatoms from phago-mixotrophs to photoautotrophs.</title>
        <authorList>
            <person name="Ban H."/>
            <person name="Sato S."/>
            <person name="Yoshikawa S."/>
            <person name="Kazumasa Y."/>
            <person name="Nakamura Y."/>
            <person name="Ichinomiya M."/>
            <person name="Saitoh K."/>
            <person name="Sato N."/>
            <person name="Blanc-Mathieu R."/>
            <person name="Endo H."/>
            <person name="Kuwata A."/>
            <person name="Ogata H."/>
        </authorList>
    </citation>
    <scope>NUCLEOTIDE SEQUENCE</scope>
</reference>
<accession>A0A9W6ZZ28</accession>
<sequence>MIASAILVNTRMCYNEIMRDATEVLGGRRKGRRKDLMGWDLGRANDAIGRRWRMEFKAREILKGMEGVKGVRAVEVPATSSRMWFVVECVKGGAVDFWVNGDKGEMVVDGIDFKEVEEGMGRVEGIIEDM</sequence>
<comment type="caution">
    <text evidence="1">The sequence shown here is derived from an EMBL/GenBank/DDBJ whole genome shotgun (WGS) entry which is preliminary data.</text>
</comment>
<evidence type="ECO:0000313" key="1">
    <source>
        <dbReference type="EMBL" id="GMH60566.1"/>
    </source>
</evidence>
<organism evidence="1 2">
    <name type="scientific">Triparma retinervis</name>
    <dbReference type="NCBI Taxonomy" id="2557542"/>
    <lineage>
        <taxon>Eukaryota</taxon>
        <taxon>Sar</taxon>
        <taxon>Stramenopiles</taxon>
        <taxon>Ochrophyta</taxon>
        <taxon>Bolidophyceae</taxon>
        <taxon>Parmales</taxon>
        <taxon>Triparmaceae</taxon>
        <taxon>Triparma</taxon>
    </lineage>
</organism>
<dbReference type="OrthoDB" id="10512799at2759"/>
<proteinExistence type="predicted"/>
<keyword evidence="2" id="KW-1185">Reference proteome</keyword>
<dbReference type="EMBL" id="BRXZ01003723">
    <property type="protein sequence ID" value="GMH60566.1"/>
    <property type="molecule type" value="Genomic_DNA"/>
</dbReference>
<dbReference type="AlphaFoldDB" id="A0A9W6ZZ28"/>
<name>A0A9W6ZZ28_9STRA</name>
<gene>
    <name evidence="1" type="ORF">TrRE_jg6486</name>
</gene>
<dbReference type="Proteomes" id="UP001165082">
    <property type="component" value="Unassembled WGS sequence"/>
</dbReference>